<dbReference type="GO" id="GO:0005829">
    <property type="term" value="C:cytosol"/>
    <property type="evidence" value="ECO:0007669"/>
    <property type="project" value="TreeGrafter"/>
</dbReference>
<gene>
    <name evidence="5" type="ORF">ADEAN_000775600</name>
</gene>
<evidence type="ECO:0000256" key="1">
    <source>
        <dbReference type="ARBA" id="ARBA00006484"/>
    </source>
</evidence>
<dbReference type="InterPro" id="IPR036291">
    <property type="entry name" value="NAD(P)-bd_dom_sf"/>
</dbReference>
<dbReference type="SUPFAM" id="SSF51735">
    <property type="entry name" value="NAD(P)-binding Rossmann-fold domains"/>
    <property type="match status" value="1"/>
</dbReference>
<name>A0A7G2CMV0_9TRYP</name>
<protein>
    <submittedName>
        <fullName evidence="5">Short chain dehydrogenase/KR domain/NAD dependent epimerase/dehydratase family/Enoyl-(Acyl carrier protein) reductase, putative</fullName>
    </submittedName>
</protein>
<evidence type="ECO:0000256" key="2">
    <source>
        <dbReference type="ARBA" id="ARBA00022857"/>
    </source>
</evidence>
<dbReference type="AlphaFoldDB" id="A0A7G2CMV0"/>
<keyword evidence="3" id="KW-0560">Oxidoreductase</keyword>
<reference evidence="5 6" key="1">
    <citation type="submission" date="2020-08" db="EMBL/GenBank/DDBJ databases">
        <authorList>
            <person name="Newling K."/>
            <person name="Davey J."/>
            <person name="Forrester S."/>
        </authorList>
    </citation>
    <scope>NUCLEOTIDE SEQUENCE [LARGE SCALE GENOMIC DNA]</scope>
    <source>
        <strain evidence="6">Crithidia deanei Carvalho (ATCC PRA-265)</strain>
    </source>
</reference>
<comment type="similarity">
    <text evidence="1 4">Belongs to the short-chain dehydrogenases/reductases (SDR) family.</text>
</comment>
<dbReference type="InterPro" id="IPR002347">
    <property type="entry name" value="SDR_fam"/>
</dbReference>
<dbReference type="PRINTS" id="PR00080">
    <property type="entry name" value="SDRFAMILY"/>
</dbReference>
<proteinExistence type="inferred from homology"/>
<organism evidence="5 6">
    <name type="scientific">Angomonas deanei</name>
    <dbReference type="NCBI Taxonomy" id="59799"/>
    <lineage>
        <taxon>Eukaryota</taxon>
        <taxon>Discoba</taxon>
        <taxon>Euglenozoa</taxon>
        <taxon>Kinetoplastea</taxon>
        <taxon>Metakinetoplastina</taxon>
        <taxon>Trypanosomatida</taxon>
        <taxon>Trypanosomatidae</taxon>
        <taxon>Strigomonadinae</taxon>
        <taxon>Angomonas</taxon>
    </lineage>
</organism>
<dbReference type="CDD" id="cd05233">
    <property type="entry name" value="SDR_c"/>
    <property type="match status" value="1"/>
</dbReference>
<dbReference type="Pfam" id="PF00106">
    <property type="entry name" value="adh_short"/>
    <property type="match status" value="1"/>
</dbReference>
<dbReference type="Proteomes" id="UP000515908">
    <property type="component" value="Chromosome 16"/>
</dbReference>
<accession>A0A7G2CMV0</accession>
<keyword evidence="6" id="KW-1185">Reference proteome</keyword>
<dbReference type="PANTHER" id="PTHR43391">
    <property type="entry name" value="RETINOL DEHYDROGENASE-RELATED"/>
    <property type="match status" value="1"/>
</dbReference>
<keyword evidence="2" id="KW-0521">NADP</keyword>
<dbReference type="Gene3D" id="3.40.50.720">
    <property type="entry name" value="NAD(P)-binding Rossmann-like Domain"/>
    <property type="match status" value="1"/>
</dbReference>
<dbReference type="PANTHER" id="PTHR43391:SF14">
    <property type="entry name" value="DEHYDROGENASE_REDUCTASE SDR FAMILY PROTEIN 7-LIKE"/>
    <property type="match status" value="1"/>
</dbReference>
<sequence>MPLNKKQQEELKAKVDQRVILVTGASGGIGEGIVRSAYEHQFCKRFVLVARREEELKRVAASLPDADCLIVTADVTKEEDVKRVGEKALEHFGRVDVWVNNAGKGSTVKPSELQAHHIDEMIDVNVKSVLYGMHVALNIFKTNAAQEGGQIVNVSSLLARAMQVYPERDTSFRSAYGPSKAFVTAMTDAFRTELNTDAAWKDKIKISTVNPGPVGSDFGVNANGPPSAGQSVESCADAIYQLTLLEQRDEMYTDPPLYPAVNAYYERLLAAPEE</sequence>
<dbReference type="VEuPathDB" id="TriTrypDB:ADEAN_000775600"/>
<dbReference type="PRINTS" id="PR00081">
    <property type="entry name" value="GDHRDH"/>
</dbReference>
<dbReference type="EMBL" id="LR877160">
    <property type="protein sequence ID" value="CAD2220241.1"/>
    <property type="molecule type" value="Genomic_DNA"/>
</dbReference>
<dbReference type="GO" id="GO:0016491">
    <property type="term" value="F:oxidoreductase activity"/>
    <property type="evidence" value="ECO:0007669"/>
    <property type="project" value="UniProtKB-KW"/>
</dbReference>
<evidence type="ECO:0000256" key="3">
    <source>
        <dbReference type="ARBA" id="ARBA00023002"/>
    </source>
</evidence>
<evidence type="ECO:0000313" key="6">
    <source>
        <dbReference type="Proteomes" id="UP000515908"/>
    </source>
</evidence>
<evidence type="ECO:0000256" key="4">
    <source>
        <dbReference type="RuleBase" id="RU000363"/>
    </source>
</evidence>
<evidence type="ECO:0000313" key="5">
    <source>
        <dbReference type="EMBL" id="CAD2220241.1"/>
    </source>
</evidence>